<comment type="caution">
    <text evidence="2">The sequence shown here is derived from an EMBL/GenBank/DDBJ whole genome shotgun (WGS) entry which is preliminary data.</text>
</comment>
<proteinExistence type="predicted"/>
<dbReference type="OrthoDB" id="3824055at2"/>
<sequence>MRRVAATTAAAAALLTAGLATPAWAAAPDAPTDVKVAFGADEKVQLTWKDNGEANVVYLKYQNDPTLLEVAKVAAADANDVLVPRGIFAHADHVQLVVKAAVAEELSEPGLSPEFDTLVLPAPVLQDANLLPNLSTQLKWTQAAIADGTPNDPLDDPLRDGVEVTALRPNGKTESLGFVQAPATTFTFVPQPRPTTFTLYSSNPWGQAKAVKTVKVGTLGAGITVPATAAYSTRLAIKSTLDLFTSPGREERASAIPVELQARAKTTDAWKTYGRYAGNTTTAFDTGIASLGNRQYRLWVPARKVVSGNVIVLTPASSTSAKSSKTFINYAGSGFSPSTGRIGTRWTFSVKIQPAVTVQGKLQFWDGRAWFDAGPLPITKGSYVERGGPETERVSIRVRVTVPTVVVNGLTVNATTSSAYNLTIR</sequence>
<name>A0A4R4Q587_9ACTN</name>
<accession>A0A4R4Q587</accession>
<feature type="chain" id="PRO_5020188183" evidence="1">
    <location>
        <begin position="26"/>
        <end position="425"/>
    </location>
</feature>
<evidence type="ECO:0000313" key="2">
    <source>
        <dbReference type="EMBL" id="TDC30129.1"/>
    </source>
</evidence>
<evidence type="ECO:0000313" key="3">
    <source>
        <dbReference type="Proteomes" id="UP000295075"/>
    </source>
</evidence>
<dbReference type="Proteomes" id="UP000295075">
    <property type="component" value="Unassembled WGS sequence"/>
</dbReference>
<dbReference type="RefSeq" id="WP_132406693.1">
    <property type="nucleotide sequence ID" value="NZ_SMKA01000050.1"/>
</dbReference>
<dbReference type="EMBL" id="SMKA01000050">
    <property type="protein sequence ID" value="TDC30129.1"/>
    <property type="molecule type" value="Genomic_DNA"/>
</dbReference>
<organism evidence="2 3">
    <name type="scientific">Kribbella albertanoniae</name>
    <dbReference type="NCBI Taxonomy" id="1266829"/>
    <lineage>
        <taxon>Bacteria</taxon>
        <taxon>Bacillati</taxon>
        <taxon>Actinomycetota</taxon>
        <taxon>Actinomycetes</taxon>
        <taxon>Propionibacteriales</taxon>
        <taxon>Kribbellaceae</taxon>
        <taxon>Kribbella</taxon>
    </lineage>
</organism>
<protein>
    <submittedName>
        <fullName evidence="2">Uncharacterized protein</fullName>
    </submittedName>
</protein>
<reference evidence="2 3" key="1">
    <citation type="submission" date="2019-03" db="EMBL/GenBank/DDBJ databases">
        <title>Draft genome sequences of novel Actinobacteria.</title>
        <authorList>
            <person name="Sahin N."/>
            <person name="Ay H."/>
            <person name="Saygin H."/>
        </authorList>
    </citation>
    <scope>NUCLEOTIDE SEQUENCE [LARGE SCALE GENOMIC DNA]</scope>
    <source>
        <strain evidence="2 3">JCM 30547</strain>
    </source>
</reference>
<keyword evidence="1" id="KW-0732">Signal</keyword>
<evidence type="ECO:0000256" key="1">
    <source>
        <dbReference type="SAM" id="SignalP"/>
    </source>
</evidence>
<feature type="signal peptide" evidence="1">
    <location>
        <begin position="1"/>
        <end position="25"/>
    </location>
</feature>
<dbReference type="AlphaFoldDB" id="A0A4R4Q587"/>
<keyword evidence="3" id="KW-1185">Reference proteome</keyword>
<gene>
    <name evidence="2" type="ORF">E1261_14190</name>
</gene>